<dbReference type="InterPro" id="IPR032675">
    <property type="entry name" value="LRR_dom_sf"/>
</dbReference>
<dbReference type="Proteomes" id="UP001344447">
    <property type="component" value="Unassembled WGS sequence"/>
</dbReference>
<dbReference type="Gene3D" id="3.80.10.10">
    <property type="entry name" value="Ribonuclease Inhibitor"/>
    <property type="match status" value="1"/>
</dbReference>
<organism evidence="1 2">
    <name type="scientific">Dictyostelium firmibasis</name>
    <dbReference type="NCBI Taxonomy" id="79012"/>
    <lineage>
        <taxon>Eukaryota</taxon>
        <taxon>Amoebozoa</taxon>
        <taxon>Evosea</taxon>
        <taxon>Eumycetozoa</taxon>
        <taxon>Dictyostelia</taxon>
        <taxon>Dictyosteliales</taxon>
        <taxon>Dictyosteliaceae</taxon>
        <taxon>Dictyostelium</taxon>
    </lineage>
</organism>
<dbReference type="AlphaFoldDB" id="A0AAN7YYS9"/>
<reference evidence="1 2" key="1">
    <citation type="submission" date="2023-11" db="EMBL/GenBank/DDBJ databases">
        <title>Dfirmibasis_genome.</title>
        <authorList>
            <person name="Edelbroek B."/>
            <person name="Kjellin J."/>
            <person name="Jerlstrom-Hultqvist J."/>
            <person name="Soderbom F."/>
        </authorList>
    </citation>
    <scope>NUCLEOTIDE SEQUENCE [LARGE SCALE GENOMIC DNA]</scope>
    <source>
        <strain evidence="1 2">TNS-C-14</strain>
    </source>
</reference>
<sequence length="449" mass="52692">MELPLIVIKKIILNLIRYKIKNISQFIFLSKSIQSFIFKQINELKFKDIKSFEQFSKDSKSEIIDQITKIKIENDLVKNYKEEFFNSTMKKNFKSLETIYINYNRPSKSDTFLIQNILKSNDFEIKFKSNISCPNLFNQAEFAFNRLKKLKLPNMTISINVANQLFKKPNLESIDIAISTYFYMYSNWLDGDDENEMREAELGYKNSINEFKELVSSNSKIKTLSIRDLSYKNLYVRYSRERFATENYILFTESIISILSSPFQNISKFCLYGIYLPNELSIFDSLSTTKIKKLKLEYVNGLEKDWLNFINYCQKNQSLKQLSIKSNSIKDKDNLLCNLVLKNHTSLSKLNISYNYFNLEIIIETILKKYNQYNKLNISDSNILPFDSLLSNTDRLLSYYDVGGNSHLCIKYTYGSKGEKVILSSSIVQDFKKSFYSIILPDLFDIEIN</sequence>
<accession>A0AAN7YYS9</accession>
<evidence type="ECO:0000313" key="2">
    <source>
        <dbReference type="Proteomes" id="UP001344447"/>
    </source>
</evidence>
<keyword evidence="2" id="KW-1185">Reference proteome</keyword>
<comment type="caution">
    <text evidence="1">The sequence shown here is derived from an EMBL/GenBank/DDBJ whole genome shotgun (WGS) entry which is preliminary data.</text>
</comment>
<name>A0AAN7YYS9_9MYCE</name>
<protein>
    <submittedName>
        <fullName evidence="1">Uncharacterized protein</fullName>
    </submittedName>
</protein>
<proteinExistence type="predicted"/>
<evidence type="ECO:0000313" key="1">
    <source>
        <dbReference type="EMBL" id="KAK5581527.1"/>
    </source>
</evidence>
<dbReference type="EMBL" id="JAVFKY010000002">
    <property type="protein sequence ID" value="KAK5581527.1"/>
    <property type="molecule type" value="Genomic_DNA"/>
</dbReference>
<dbReference type="SUPFAM" id="SSF52047">
    <property type="entry name" value="RNI-like"/>
    <property type="match status" value="1"/>
</dbReference>
<gene>
    <name evidence="1" type="ORF">RB653_001562</name>
</gene>